<evidence type="ECO:0000313" key="2">
    <source>
        <dbReference type="Proteomes" id="UP000020773"/>
    </source>
</evidence>
<name>A0A015UAL2_BACFG</name>
<accession>A0A015UAL2</accession>
<dbReference type="GeneID" id="99669155"/>
<protein>
    <submittedName>
        <fullName evidence="1">Uncharacterized protein</fullName>
    </submittedName>
</protein>
<comment type="caution">
    <text evidence="1">The sequence shown here is derived from an EMBL/GenBank/DDBJ whole genome shotgun (WGS) entry which is preliminary data.</text>
</comment>
<dbReference type="PATRIC" id="fig|1339316.3.peg.1390"/>
<evidence type="ECO:0000313" key="1">
    <source>
        <dbReference type="EMBL" id="EXY91857.1"/>
    </source>
</evidence>
<reference evidence="1 2" key="1">
    <citation type="submission" date="2014-02" db="EMBL/GenBank/DDBJ databases">
        <authorList>
            <person name="Sears C."/>
            <person name="Carroll K."/>
            <person name="Sack B.R."/>
            <person name="Qadri F."/>
            <person name="Myers L.L."/>
            <person name="Chung G.-T."/>
            <person name="Escheverria P."/>
            <person name="Fraser C.M."/>
            <person name="Sadzewicz L."/>
            <person name="Shefchek K.A."/>
            <person name="Tallon L."/>
            <person name="Das S.P."/>
            <person name="Daugherty S."/>
            <person name="Mongodin E.F."/>
        </authorList>
    </citation>
    <scope>NUCLEOTIDE SEQUENCE [LARGE SCALE GENOMIC DNA]</scope>
    <source>
        <strain evidence="2">3998T(B)3</strain>
    </source>
</reference>
<proteinExistence type="predicted"/>
<gene>
    <name evidence="1" type="ORF">M125_1429</name>
</gene>
<dbReference type="Proteomes" id="UP000020773">
    <property type="component" value="Unassembled WGS sequence"/>
</dbReference>
<dbReference type="RefSeq" id="WP_005776149.1">
    <property type="nucleotide sequence ID" value="NZ_JGDB01000027.1"/>
</dbReference>
<sequence length="65" mass="7495">MKTLEELLQELGCEGNAFDSTGEFTKAGEKAYDRLEHLLYDIERLTGKEVTPIIRELDKICNENY</sequence>
<dbReference type="AlphaFoldDB" id="A0A015UAL2"/>
<organism evidence="1 2">
    <name type="scientific">Bacteroides fragilis str. 3998T(B)3</name>
    <dbReference type="NCBI Taxonomy" id="1339316"/>
    <lineage>
        <taxon>Bacteria</taxon>
        <taxon>Pseudomonadati</taxon>
        <taxon>Bacteroidota</taxon>
        <taxon>Bacteroidia</taxon>
        <taxon>Bacteroidales</taxon>
        <taxon>Bacteroidaceae</taxon>
        <taxon>Bacteroides</taxon>
    </lineage>
</organism>
<dbReference type="EMBL" id="JGDB01000027">
    <property type="protein sequence ID" value="EXY91857.1"/>
    <property type="molecule type" value="Genomic_DNA"/>
</dbReference>